<gene>
    <name evidence="2" type="ordered locus">Emin_0473</name>
</gene>
<proteinExistence type="predicted"/>
<evidence type="ECO:0000256" key="1">
    <source>
        <dbReference type="SAM" id="SignalP"/>
    </source>
</evidence>
<name>B2KBK8_ELUMP</name>
<dbReference type="AlphaFoldDB" id="B2KBK8"/>
<protein>
    <submittedName>
        <fullName evidence="2">Uncharacterized protein</fullName>
    </submittedName>
</protein>
<evidence type="ECO:0000313" key="3">
    <source>
        <dbReference type="Proteomes" id="UP000001029"/>
    </source>
</evidence>
<reference evidence="2 3" key="1">
    <citation type="journal article" date="2009" name="Appl. Environ. Microbiol.">
        <title>Genomic analysis of 'Elusimicrobium minutum,' the first cultivated representative of the phylum 'Elusimicrobia' (formerly termite group 1).</title>
        <authorList>
            <person name="Herlemann D.P.R."/>
            <person name="Geissinger O."/>
            <person name="Ikeda-Ohtsubo W."/>
            <person name="Kunin V."/>
            <person name="Sun H."/>
            <person name="Lapidus A."/>
            <person name="Hugenholtz P."/>
            <person name="Brune A."/>
        </authorList>
    </citation>
    <scope>NUCLEOTIDE SEQUENCE [LARGE SCALE GENOMIC DNA]</scope>
    <source>
        <strain evidence="2 3">Pei191</strain>
    </source>
</reference>
<accession>B2KBK8</accession>
<dbReference type="EMBL" id="CP001055">
    <property type="protein sequence ID" value="ACC98030.1"/>
    <property type="molecule type" value="Genomic_DNA"/>
</dbReference>
<sequence>MKKAIVLFVFLSACVLGRADQAFTDSTGRAAHNQTLS</sequence>
<keyword evidence="1" id="KW-0732">Signal</keyword>
<keyword evidence="3" id="KW-1185">Reference proteome</keyword>
<organism evidence="2 3">
    <name type="scientific">Elusimicrobium minutum (strain Pei191)</name>
    <dbReference type="NCBI Taxonomy" id="445932"/>
    <lineage>
        <taxon>Bacteria</taxon>
        <taxon>Pseudomonadati</taxon>
        <taxon>Elusimicrobiota</taxon>
        <taxon>Elusimicrobia</taxon>
        <taxon>Elusimicrobiales</taxon>
        <taxon>Elusimicrobiaceae</taxon>
        <taxon>Elusimicrobium</taxon>
    </lineage>
</organism>
<evidence type="ECO:0000313" key="2">
    <source>
        <dbReference type="EMBL" id="ACC98030.1"/>
    </source>
</evidence>
<feature type="signal peptide" evidence="1">
    <location>
        <begin position="1"/>
        <end position="18"/>
    </location>
</feature>
<dbReference type="HOGENOM" id="CLU_3343172_0_0_0"/>
<dbReference type="KEGG" id="emi:Emin_0473"/>
<dbReference type="STRING" id="445932.Emin_0473"/>
<dbReference type="Proteomes" id="UP000001029">
    <property type="component" value="Chromosome"/>
</dbReference>
<feature type="chain" id="PRO_5002779764" evidence="1">
    <location>
        <begin position="19"/>
        <end position="37"/>
    </location>
</feature>